<dbReference type="AlphaFoldDB" id="A0A5K3FWN4"/>
<sequence length="43" mass="5001">MVEEWKFLDLNETLLGRTASVTLLCTKYGPNICYTAFAEMQWL</sequence>
<reference evidence="1" key="1">
    <citation type="submission" date="2019-11" db="UniProtKB">
        <authorList>
            <consortium name="WormBaseParasite"/>
        </authorList>
    </citation>
    <scope>IDENTIFICATION</scope>
</reference>
<accession>A0A5K3FWN4</accession>
<organism evidence="1">
    <name type="scientific">Mesocestoides corti</name>
    <name type="common">Flatworm</name>
    <dbReference type="NCBI Taxonomy" id="53468"/>
    <lineage>
        <taxon>Eukaryota</taxon>
        <taxon>Metazoa</taxon>
        <taxon>Spiralia</taxon>
        <taxon>Lophotrochozoa</taxon>
        <taxon>Platyhelminthes</taxon>
        <taxon>Cestoda</taxon>
        <taxon>Eucestoda</taxon>
        <taxon>Cyclophyllidea</taxon>
        <taxon>Mesocestoididae</taxon>
        <taxon>Mesocestoides</taxon>
    </lineage>
</organism>
<dbReference type="WBParaSite" id="MCU_012344-RA">
    <property type="protein sequence ID" value="MCU_012344-RA"/>
    <property type="gene ID" value="MCU_012344"/>
</dbReference>
<evidence type="ECO:0000313" key="1">
    <source>
        <dbReference type="WBParaSite" id="MCU_012344-RA"/>
    </source>
</evidence>
<proteinExistence type="predicted"/>
<name>A0A5K3FWN4_MESCO</name>
<protein>
    <submittedName>
        <fullName evidence="1">Uncharacterized protein</fullName>
    </submittedName>
</protein>